<organism evidence="3 4">
    <name type="scientific">Trifolium pratense</name>
    <name type="common">Red clover</name>
    <dbReference type="NCBI Taxonomy" id="57577"/>
    <lineage>
        <taxon>Eukaryota</taxon>
        <taxon>Viridiplantae</taxon>
        <taxon>Streptophyta</taxon>
        <taxon>Embryophyta</taxon>
        <taxon>Tracheophyta</taxon>
        <taxon>Spermatophyta</taxon>
        <taxon>Magnoliopsida</taxon>
        <taxon>eudicotyledons</taxon>
        <taxon>Gunneridae</taxon>
        <taxon>Pentapetalae</taxon>
        <taxon>rosids</taxon>
        <taxon>fabids</taxon>
        <taxon>Fabales</taxon>
        <taxon>Fabaceae</taxon>
        <taxon>Papilionoideae</taxon>
        <taxon>50 kb inversion clade</taxon>
        <taxon>NPAAA clade</taxon>
        <taxon>Hologalegina</taxon>
        <taxon>IRL clade</taxon>
        <taxon>Trifolieae</taxon>
        <taxon>Trifolium</taxon>
    </lineage>
</organism>
<dbReference type="PANTHER" id="PTHR48100">
    <property type="entry name" value="BROAD-SPECIFICITY PHOSPHATASE YOR283W-RELATED"/>
    <property type="match status" value="1"/>
</dbReference>
<evidence type="ECO:0000313" key="4">
    <source>
        <dbReference type="Proteomes" id="UP000236291"/>
    </source>
</evidence>
<dbReference type="PANTHER" id="PTHR48100:SF60">
    <property type="entry name" value="PHOSPHOGLYCERATE MUTASE FAMILY PROTEIN"/>
    <property type="match status" value="1"/>
</dbReference>
<dbReference type="InterPro" id="IPR050275">
    <property type="entry name" value="PGM_Phosphatase"/>
</dbReference>
<dbReference type="GO" id="GO:0005737">
    <property type="term" value="C:cytoplasm"/>
    <property type="evidence" value="ECO:0007669"/>
    <property type="project" value="TreeGrafter"/>
</dbReference>
<reference evidence="3 4" key="2">
    <citation type="journal article" date="2017" name="Front. Plant Sci.">
        <title>Gene Classification and Mining of Molecular Markers Useful in Red Clover (Trifolium pratense) Breeding.</title>
        <authorList>
            <person name="Istvanek J."/>
            <person name="Dluhosova J."/>
            <person name="Dluhos P."/>
            <person name="Patkova L."/>
            <person name="Nedelnik J."/>
            <person name="Repkova J."/>
        </authorList>
    </citation>
    <scope>NUCLEOTIDE SEQUENCE [LARGE SCALE GENOMIC DNA]</scope>
    <source>
        <strain evidence="4">cv. Tatra</strain>
        <tissue evidence="3">Young leaves</tissue>
    </source>
</reference>
<dbReference type="AlphaFoldDB" id="A0A2K3LUZ1"/>
<feature type="non-terminal residue" evidence="3">
    <location>
        <position position="82"/>
    </location>
</feature>
<gene>
    <name evidence="2" type="ORF">L195_g033371</name>
    <name evidence="3" type="ORF">L195_g038385</name>
</gene>
<comment type="similarity">
    <text evidence="1">Belongs to the phosphoglycerate mutase family.</text>
</comment>
<evidence type="ECO:0000256" key="1">
    <source>
        <dbReference type="ARBA" id="ARBA00038362"/>
    </source>
</evidence>
<dbReference type="CDD" id="cd07067">
    <property type="entry name" value="HP_PGM_like"/>
    <property type="match status" value="1"/>
</dbReference>
<dbReference type="InterPro" id="IPR013078">
    <property type="entry name" value="His_Pase_superF_clade-1"/>
</dbReference>
<evidence type="ECO:0000313" key="3">
    <source>
        <dbReference type="EMBL" id="PNX82356.1"/>
    </source>
</evidence>
<protein>
    <submittedName>
        <fullName evidence="3">Phosphoglycerate mutase-like protein</fullName>
    </submittedName>
</protein>
<accession>A0A2K3LUZ1</accession>
<dbReference type="Proteomes" id="UP000236291">
    <property type="component" value="Unassembled WGS sequence"/>
</dbReference>
<reference evidence="3 4" key="1">
    <citation type="journal article" date="2014" name="Am. J. Bot.">
        <title>Genome assembly and annotation for red clover (Trifolium pratense; Fabaceae).</title>
        <authorList>
            <person name="Istvanek J."/>
            <person name="Jaros M."/>
            <person name="Krenek A."/>
            <person name="Repkova J."/>
        </authorList>
    </citation>
    <scope>NUCLEOTIDE SEQUENCE [LARGE SCALE GENOMIC DNA]</scope>
    <source>
        <strain evidence="4">cv. Tatra</strain>
        <tissue evidence="3">Young leaves</tissue>
    </source>
</reference>
<dbReference type="ExpressionAtlas" id="A0A2K3LUZ1">
    <property type="expression patterns" value="baseline"/>
</dbReference>
<sequence>MDTTAGPSLYPLHHSKTIHLVRHAQGVHNVEGEKNHDAYLSDDLFDANLTPLGWKQVENLQKHVKAIGLSGKIELVVVSPLL</sequence>
<evidence type="ECO:0000313" key="2">
    <source>
        <dbReference type="EMBL" id="PNX77405.1"/>
    </source>
</evidence>
<dbReference type="Gene3D" id="3.40.50.1240">
    <property type="entry name" value="Phosphoglycerate mutase-like"/>
    <property type="match status" value="1"/>
</dbReference>
<dbReference type="STRING" id="57577.A0A2K3LUZ1"/>
<dbReference type="EMBL" id="ASHM01032303">
    <property type="protein sequence ID" value="PNX77405.1"/>
    <property type="molecule type" value="Genomic_DNA"/>
</dbReference>
<dbReference type="SUPFAM" id="SSF53254">
    <property type="entry name" value="Phosphoglycerate mutase-like"/>
    <property type="match status" value="1"/>
</dbReference>
<comment type="caution">
    <text evidence="3">The sequence shown here is derived from an EMBL/GenBank/DDBJ whole genome shotgun (WGS) entry which is preliminary data.</text>
</comment>
<dbReference type="InterPro" id="IPR029033">
    <property type="entry name" value="His_PPase_superfam"/>
</dbReference>
<dbReference type="GO" id="GO:0016791">
    <property type="term" value="F:phosphatase activity"/>
    <property type="evidence" value="ECO:0007669"/>
    <property type="project" value="TreeGrafter"/>
</dbReference>
<dbReference type="EMBL" id="ASHM01041827">
    <property type="protein sequence ID" value="PNX82356.1"/>
    <property type="molecule type" value="Genomic_DNA"/>
</dbReference>
<proteinExistence type="inferred from homology"/>
<name>A0A2K3LUZ1_TRIPR</name>